<name>A0ABP9HKY1_9ACTN</name>
<evidence type="ECO:0000259" key="1">
    <source>
        <dbReference type="Pfam" id="PF02342"/>
    </source>
</evidence>
<organism evidence="2 3">
    <name type="scientific">Yinghuangia aomiensis</name>
    <dbReference type="NCBI Taxonomy" id="676205"/>
    <lineage>
        <taxon>Bacteria</taxon>
        <taxon>Bacillati</taxon>
        <taxon>Actinomycetota</taxon>
        <taxon>Actinomycetes</taxon>
        <taxon>Kitasatosporales</taxon>
        <taxon>Streptomycetaceae</taxon>
        <taxon>Yinghuangia</taxon>
    </lineage>
</organism>
<dbReference type="Proteomes" id="UP001500466">
    <property type="component" value="Unassembled WGS sequence"/>
</dbReference>
<gene>
    <name evidence="2" type="ORF">GCM10023205_43600</name>
</gene>
<accession>A0ABP9HKY1</accession>
<sequence length="193" mass="20148">MAVVLAQGARVALGKDGEELGRVHMGLGWDPVRHTTLRPGLQALTGVDLDAACLLFDADHHLVDSVWARQLKSKDGAVSHSGDNVTGQGDGDDETVTVDLAALPSRVTALVFTASSFSGADFSKISAAYCRLIEDATGAELARYEVVPTGTHNAKIFAKIVRDGEGGWTMTAIGAPAVAHTIDALVPAILPHL</sequence>
<dbReference type="PANTHER" id="PTHR32097:SF17">
    <property type="entry name" value="CAMP-BINDING PROTEIN 1-RELATED"/>
    <property type="match status" value="1"/>
</dbReference>
<evidence type="ECO:0000313" key="2">
    <source>
        <dbReference type="EMBL" id="GAA4972637.1"/>
    </source>
</evidence>
<proteinExistence type="predicted"/>
<dbReference type="EMBL" id="BAABHS010000015">
    <property type="protein sequence ID" value="GAA4972637.1"/>
    <property type="molecule type" value="Genomic_DNA"/>
</dbReference>
<dbReference type="RefSeq" id="WP_345677277.1">
    <property type="nucleotide sequence ID" value="NZ_BAABHS010000015.1"/>
</dbReference>
<dbReference type="Gene3D" id="2.60.60.30">
    <property type="entry name" value="sav2460 like domains"/>
    <property type="match status" value="1"/>
</dbReference>
<reference evidence="3" key="1">
    <citation type="journal article" date="2019" name="Int. J. Syst. Evol. Microbiol.">
        <title>The Global Catalogue of Microorganisms (GCM) 10K type strain sequencing project: providing services to taxonomists for standard genome sequencing and annotation.</title>
        <authorList>
            <consortium name="The Broad Institute Genomics Platform"/>
            <consortium name="The Broad Institute Genome Sequencing Center for Infectious Disease"/>
            <person name="Wu L."/>
            <person name="Ma J."/>
        </authorList>
    </citation>
    <scope>NUCLEOTIDE SEQUENCE [LARGE SCALE GENOMIC DNA]</scope>
    <source>
        <strain evidence="3">JCM 17986</strain>
    </source>
</reference>
<dbReference type="PANTHER" id="PTHR32097">
    <property type="entry name" value="CAMP-BINDING PROTEIN 1-RELATED"/>
    <property type="match status" value="1"/>
</dbReference>
<dbReference type="InterPro" id="IPR051324">
    <property type="entry name" value="Stress/Tellurium_Resist"/>
</dbReference>
<comment type="caution">
    <text evidence="2">The sequence shown here is derived from an EMBL/GenBank/DDBJ whole genome shotgun (WGS) entry which is preliminary data.</text>
</comment>
<dbReference type="InterPro" id="IPR003325">
    <property type="entry name" value="TerD"/>
</dbReference>
<dbReference type="CDD" id="cd06974">
    <property type="entry name" value="TerD_like"/>
    <property type="match status" value="1"/>
</dbReference>
<dbReference type="Pfam" id="PF02342">
    <property type="entry name" value="TerD"/>
    <property type="match status" value="1"/>
</dbReference>
<evidence type="ECO:0000313" key="3">
    <source>
        <dbReference type="Proteomes" id="UP001500466"/>
    </source>
</evidence>
<keyword evidence="3" id="KW-1185">Reference proteome</keyword>
<protein>
    <submittedName>
        <fullName evidence="2">TerD family protein</fullName>
    </submittedName>
</protein>
<feature type="domain" description="TerD" evidence="1">
    <location>
        <begin position="1"/>
        <end position="177"/>
    </location>
</feature>